<dbReference type="EMBL" id="VIVN01000017">
    <property type="protein sequence ID" value="TWD92512.1"/>
    <property type="molecule type" value="Genomic_DNA"/>
</dbReference>
<dbReference type="Gene3D" id="1.10.443.10">
    <property type="entry name" value="Intergrase catalytic core"/>
    <property type="match status" value="1"/>
</dbReference>
<dbReference type="InterPro" id="IPR011010">
    <property type="entry name" value="DNA_brk_join_enz"/>
</dbReference>
<comment type="similarity">
    <text evidence="1">Belongs to the 'phage' integrase family.</text>
</comment>
<comment type="caution">
    <text evidence="6">The sequence shown here is derived from an EMBL/GenBank/DDBJ whole genome shotgun (WGS) entry which is preliminary data.</text>
</comment>
<dbReference type="CDD" id="cd00397">
    <property type="entry name" value="DNA_BRE_C"/>
    <property type="match status" value="1"/>
</dbReference>
<gene>
    <name evidence="6" type="ORF">FB550_11765</name>
</gene>
<protein>
    <submittedName>
        <fullName evidence="6">Integrase/recombinase XerD</fullName>
    </submittedName>
</protein>
<dbReference type="AlphaFoldDB" id="A0A561CNG1"/>
<accession>A0A561CNG1</accession>
<keyword evidence="4" id="KW-0472">Membrane</keyword>
<dbReference type="Proteomes" id="UP000319671">
    <property type="component" value="Unassembled WGS sequence"/>
</dbReference>
<keyword evidence="4" id="KW-0812">Transmembrane</keyword>
<dbReference type="InterPro" id="IPR050090">
    <property type="entry name" value="Tyrosine_recombinase_XerCD"/>
</dbReference>
<evidence type="ECO:0000256" key="1">
    <source>
        <dbReference type="ARBA" id="ARBA00008857"/>
    </source>
</evidence>
<reference evidence="6 7" key="1">
    <citation type="submission" date="2019-06" db="EMBL/GenBank/DDBJ databases">
        <title>Sorghum-associated microbial communities from plants grown in Nebraska, USA.</title>
        <authorList>
            <person name="Schachtman D."/>
        </authorList>
    </citation>
    <scope>NUCLEOTIDE SEQUENCE [LARGE SCALE GENOMIC DNA]</scope>
    <source>
        <strain evidence="6 7">2482</strain>
    </source>
</reference>
<evidence type="ECO:0000256" key="4">
    <source>
        <dbReference type="SAM" id="Phobius"/>
    </source>
</evidence>
<organism evidence="6 7">
    <name type="scientific">Neobacillus bataviensis</name>
    <dbReference type="NCBI Taxonomy" id="220685"/>
    <lineage>
        <taxon>Bacteria</taxon>
        <taxon>Bacillati</taxon>
        <taxon>Bacillota</taxon>
        <taxon>Bacilli</taxon>
        <taxon>Bacillales</taxon>
        <taxon>Bacillaceae</taxon>
        <taxon>Neobacillus</taxon>
    </lineage>
</organism>
<evidence type="ECO:0000256" key="3">
    <source>
        <dbReference type="ARBA" id="ARBA00023172"/>
    </source>
</evidence>
<sequence>MVKENIALKVKQQKEDVKVDVFTDEQIYQMLAYYRSLRRKEKTYFSYRGYMLILLLLGTGLRRKEVIQLKWSDVDIANLSLNVYGKNRQYENVFLTEKLAKELIIYGAFCKQHFGHENEYVFLNRDNAPMTDFSISQVFDNLRVKMNFKDVRVSPHTFRHTFCHRLAMSGMSAFAIQKVMRHKSIAVTMRYVAMWGNELKKENEKHNPLNSLDI</sequence>
<dbReference type="PANTHER" id="PTHR30349">
    <property type="entry name" value="PHAGE INTEGRASE-RELATED"/>
    <property type="match status" value="1"/>
</dbReference>
<keyword evidence="7" id="KW-1185">Reference proteome</keyword>
<dbReference type="GO" id="GO:0006310">
    <property type="term" value="P:DNA recombination"/>
    <property type="evidence" value="ECO:0007669"/>
    <property type="project" value="UniProtKB-KW"/>
</dbReference>
<evidence type="ECO:0000256" key="2">
    <source>
        <dbReference type="ARBA" id="ARBA00023125"/>
    </source>
</evidence>
<evidence type="ECO:0000259" key="5">
    <source>
        <dbReference type="PROSITE" id="PS51898"/>
    </source>
</evidence>
<evidence type="ECO:0000313" key="6">
    <source>
        <dbReference type="EMBL" id="TWD92512.1"/>
    </source>
</evidence>
<keyword evidence="4" id="KW-1133">Transmembrane helix</keyword>
<dbReference type="InterPro" id="IPR013762">
    <property type="entry name" value="Integrase-like_cat_sf"/>
</dbReference>
<dbReference type="GO" id="GO:0003677">
    <property type="term" value="F:DNA binding"/>
    <property type="evidence" value="ECO:0007669"/>
    <property type="project" value="UniProtKB-KW"/>
</dbReference>
<feature type="domain" description="Tyr recombinase" evidence="5">
    <location>
        <begin position="17"/>
        <end position="205"/>
    </location>
</feature>
<keyword evidence="2" id="KW-0238">DNA-binding</keyword>
<keyword evidence="3" id="KW-0233">DNA recombination</keyword>
<dbReference type="Pfam" id="PF00589">
    <property type="entry name" value="Phage_integrase"/>
    <property type="match status" value="1"/>
</dbReference>
<dbReference type="InterPro" id="IPR002104">
    <property type="entry name" value="Integrase_catalytic"/>
</dbReference>
<name>A0A561CNG1_9BACI</name>
<evidence type="ECO:0000313" key="7">
    <source>
        <dbReference type="Proteomes" id="UP000319671"/>
    </source>
</evidence>
<dbReference type="PROSITE" id="PS51898">
    <property type="entry name" value="TYR_RECOMBINASE"/>
    <property type="match status" value="1"/>
</dbReference>
<dbReference type="SUPFAM" id="SSF56349">
    <property type="entry name" value="DNA breaking-rejoining enzymes"/>
    <property type="match status" value="1"/>
</dbReference>
<proteinExistence type="inferred from homology"/>
<dbReference type="GO" id="GO:0015074">
    <property type="term" value="P:DNA integration"/>
    <property type="evidence" value="ECO:0007669"/>
    <property type="project" value="InterPro"/>
</dbReference>
<dbReference type="PANTHER" id="PTHR30349:SF41">
    <property type="entry name" value="INTEGRASE_RECOMBINASE PROTEIN MJ0367-RELATED"/>
    <property type="match status" value="1"/>
</dbReference>
<feature type="transmembrane region" description="Helical" evidence="4">
    <location>
        <begin position="44"/>
        <end position="61"/>
    </location>
</feature>